<feature type="transmembrane region" description="Helical" evidence="1">
    <location>
        <begin position="21"/>
        <end position="46"/>
    </location>
</feature>
<evidence type="ECO:0000313" key="3">
    <source>
        <dbReference type="Proteomes" id="UP000320390"/>
    </source>
</evidence>
<dbReference type="PROSITE" id="PS00409">
    <property type="entry name" value="PROKAR_NTER_METHYL"/>
    <property type="match status" value="1"/>
</dbReference>
<reference evidence="2 3" key="1">
    <citation type="submission" date="2019-02" db="EMBL/GenBank/DDBJ databases">
        <title>Deep-cultivation of Planctomycetes and their phenomic and genomic characterization uncovers novel biology.</title>
        <authorList>
            <person name="Wiegand S."/>
            <person name="Jogler M."/>
            <person name="Boedeker C."/>
            <person name="Pinto D."/>
            <person name="Vollmers J."/>
            <person name="Rivas-Marin E."/>
            <person name="Kohn T."/>
            <person name="Peeters S.H."/>
            <person name="Heuer A."/>
            <person name="Rast P."/>
            <person name="Oberbeckmann S."/>
            <person name="Bunk B."/>
            <person name="Jeske O."/>
            <person name="Meyerdierks A."/>
            <person name="Storesund J.E."/>
            <person name="Kallscheuer N."/>
            <person name="Luecker S."/>
            <person name="Lage O.M."/>
            <person name="Pohl T."/>
            <person name="Merkel B.J."/>
            <person name="Hornburger P."/>
            <person name="Mueller R.-W."/>
            <person name="Bruemmer F."/>
            <person name="Labrenz M."/>
            <person name="Spormann A.M."/>
            <person name="Op den Camp H."/>
            <person name="Overmann J."/>
            <person name="Amann R."/>
            <person name="Jetten M.S.M."/>
            <person name="Mascher T."/>
            <person name="Medema M.H."/>
            <person name="Devos D.P."/>
            <person name="Kaster A.-K."/>
            <person name="Ovreas L."/>
            <person name="Rohde M."/>
            <person name="Galperin M.Y."/>
            <person name="Jogler C."/>
        </authorList>
    </citation>
    <scope>NUCLEOTIDE SEQUENCE [LARGE SCALE GENOMIC DNA]</scope>
    <source>
        <strain evidence="2 3">Poly30</strain>
    </source>
</reference>
<dbReference type="EMBL" id="CP036434">
    <property type="protein sequence ID" value="QDV07081.1"/>
    <property type="molecule type" value="Genomic_DNA"/>
</dbReference>
<dbReference type="SUPFAM" id="SSF54523">
    <property type="entry name" value="Pili subunits"/>
    <property type="match status" value="1"/>
</dbReference>
<gene>
    <name evidence="2" type="primary">xcpT_2</name>
    <name evidence="2" type="ORF">Poly30_26000</name>
</gene>
<dbReference type="PANTHER" id="PTHR30093:SF2">
    <property type="entry name" value="TYPE II SECRETION SYSTEM PROTEIN H"/>
    <property type="match status" value="1"/>
</dbReference>
<proteinExistence type="predicted"/>
<keyword evidence="1" id="KW-1133">Transmembrane helix</keyword>
<dbReference type="AlphaFoldDB" id="A0A518ESL0"/>
<dbReference type="InterPro" id="IPR045584">
    <property type="entry name" value="Pilin-like"/>
</dbReference>
<evidence type="ECO:0000256" key="1">
    <source>
        <dbReference type="SAM" id="Phobius"/>
    </source>
</evidence>
<dbReference type="NCBIfam" id="TIGR02532">
    <property type="entry name" value="IV_pilin_GFxxxE"/>
    <property type="match status" value="1"/>
</dbReference>
<dbReference type="InterPro" id="IPR012902">
    <property type="entry name" value="N_methyl_site"/>
</dbReference>
<sequence>MQTAKIKLNPSRAVRAAVRQTSRAGFTLIEILAVILIIGILSTFVIPQVISAIGLGQSTACQANLNAIQRGFLEYQTKYSRVPKGSGVSFFASLITEKIWDPTVKNSKTLTCPAVELSFLTPGQDDVPVQDWYLPANKDVIDGGYSSYAGRDQKRHPLRSMKGKGKTALVADDNDGAGNHETTTNVLWDDMSVRALELVDVQTEGLLSEDEDILYIPVGPDSPVPALQTLTLD</sequence>
<keyword evidence="1" id="KW-0812">Transmembrane</keyword>
<accession>A0A518ESL0</accession>
<keyword evidence="3" id="KW-1185">Reference proteome</keyword>
<dbReference type="PANTHER" id="PTHR30093">
    <property type="entry name" value="GENERAL SECRETION PATHWAY PROTEIN G"/>
    <property type="match status" value="1"/>
</dbReference>
<keyword evidence="1" id="KW-0472">Membrane</keyword>
<protein>
    <submittedName>
        <fullName evidence="2">Type II secretion system protein G</fullName>
    </submittedName>
</protein>
<dbReference type="Proteomes" id="UP000320390">
    <property type="component" value="Chromosome"/>
</dbReference>
<dbReference type="Pfam" id="PF07963">
    <property type="entry name" value="N_methyl"/>
    <property type="match status" value="1"/>
</dbReference>
<dbReference type="OrthoDB" id="263324at2"/>
<dbReference type="RefSeq" id="WP_145197833.1">
    <property type="nucleotide sequence ID" value="NZ_CP036434.1"/>
</dbReference>
<organism evidence="2 3">
    <name type="scientific">Saltatorellus ferox</name>
    <dbReference type="NCBI Taxonomy" id="2528018"/>
    <lineage>
        <taxon>Bacteria</taxon>
        <taxon>Pseudomonadati</taxon>
        <taxon>Planctomycetota</taxon>
        <taxon>Planctomycetia</taxon>
        <taxon>Planctomycetia incertae sedis</taxon>
        <taxon>Saltatorellus</taxon>
    </lineage>
</organism>
<name>A0A518ESL0_9BACT</name>
<evidence type="ECO:0000313" key="2">
    <source>
        <dbReference type="EMBL" id="QDV07081.1"/>
    </source>
</evidence>
<dbReference type="Gene3D" id="3.30.700.10">
    <property type="entry name" value="Glycoprotein, Type 4 Pilin"/>
    <property type="match status" value="1"/>
</dbReference>